<protein>
    <recommendedName>
        <fullName evidence="3">histidine kinase</fullName>
        <ecNumber evidence="3">2.7.13.3</ecNumber>
    </recommendedName>
</protein>
<keyword evidence="10" id="KW-0067">ATP-binding</keyword>
<dbReference type="PROSITE" id="PS50885">
    <property type="entry name" value="HAMP"/>
    <property type="match status" value="1"/>
</dbReference>
<dbReference type="Pfam" id="PF02518">
    <property type="entry name" value="HATPase_c"/>
    <property type="match status" value="1"/>
</dbReference>
<dbReference type="PANTHER" id="PTHR45528">
    <property type="entry name" value="SENSOR HISTIDINE KINASE CPXA"/>
    <property type="match status" value="1"/>
</dbReference>
<feature type="transmembrane region" description="Helical" evidence="14">
    <location>
        <begin position="7"/>
        <end position="29"/>
    </location>
</feature>
<evidence type="ECO:0000256" key="7">
    <source>
        <dbReference type="ARBA" id="ARBA00022692"/>
    </source>
</evidence>
<dbReference type="SMART" id="SM00388">
    <property type="entry name" value="HisKA"/>
    <property type="match status" value="1"/>
</dbReference>
<dbReference type="InterPro" id="IPR036097">
    <property type="entry name" value="HisK_dim/P_sf"/>
</dbReference>
<dbReference type="CDD" id="cd00075">
    <property type="entry name" value="HATPase"/>
    <property type="match status" value="1"/>
</dbReference>
<evidence type="ECO:0000256" key="10">
    <source>
        <dbReference type="ARBA" id="ARBA00022840"/>
    </source>
</evidence>
<keyword evidence="11 14" id="KW-1133">Transmembrane helix</keyword>
<accession>A0A223KW58</accession>
<keyword evidence="8" id="KW-0547">Nucleotide-binding</keyword>
<keyword evidence="4" id="KW-1003">Cell membrane</keyword>
<dbReference type="CDD" id="cd00082">
    <property type="entry name" value="HisKA"/>
    <property type="match status" value="1"/>
</dbReference>
<keyword evidence="9" id="KW-0418">Kinase</keyword>
<dbReference type="InterPro" id="IPR003660">
    <property type="entry name" value="HAMP_dom"/>
</dbReference>
<dbReference type="Gene3D" id="6.10.340.10">
    <property type="match status" value="1"/>
</dbReference>
<dbReference type="GO" id="GO:0005886">
    <property type="term" value="C:plasma membrane"/>
    <property type="evidence" value="ECO:0007669"/>
    <property type="project" value="UniProtKB-SubCell"/>
</dbReference>
<dbReference type="SUPFAM" id="SSF55874">
    <property type="entry name" value="ATPase domain of HSP90 chaperone/DNA topoisomerase II/histidine kinase"/>
    <property type="match status" value="1"/>
</dbReference>
<keyword evidence="7 14" id="KW-0812">Transmembrane</keyword>
<comment type="subcellular location">
    <subcellularLocation>
        <location evidence="2">Cell membrane</location>
        <topology evidence="2">Multi-pass membrane protein</topology>
    </subcellularLocation>
</comment>
<dbReference type="FunFam" id="3.30.565.10:FF:000006">
    <property type="entry name" value="Sensor histidine kinase WalK"/>
    <property type="match status" value="1"/>
</dbReference>
<dbReference type="PANTHER" id="PTHR45528:SF1">
    <property type="entry name" value="SENSOR HISTIDINE KINASE CPXA"/>
    <property type="match status" value="1"/>
</dbReference>
<dbReference type="KEGG" id="bcoh:BC6307_21005"/>
<comment type="catalytic activity">
    <reaction evidence="1">
        <text>ATP + protein L-histidine = ADP + protein N-phospho-L-histidine.</text>
        <dbReference type="EC" id="2.7.13.3"/>
    </reaction>
</comment>
<evidence type="ECO:0000256" key="11">
    <source>
        <dbReference type="ARBA" id="ARBA00022989"/>
    </source>
</evidence>
<dbReference type="STRING" id="1314751.GCA_001591425_01882"/>
<evidence type="ECO:0000259" key="16">
    <source>
        <dbReference type="PROSITE" id="PS50885"/>
    </source>
</evidence>
<dbReference type="Gene3D" id="1.10.287.130">
    <property type="match status" value="1"/>
</dbReference>
<dbReference type="InterPro" id="IPR005467">
    <property type="entry name" value="His_kinase_dom"/>
</dbReference>
<dbReference type="AlphaFoldDB" id="A0A223KW58"/>
<proteinExistence type="predicted"/>
<evidence type="ECO:0000256" key="5">
    <source>
        <dbReference type="ARBA" id="ARBA00022553"/>
    </source>
</evidence>
<dbReference type="CDD" id="cd06225">
    <property type="entry name" value="HAMP"/>
    <property type="match status" value="1"/>
</dbReference>
<dbReference type="InterPro" id="IPR004358">
    <property type="entry name" value="Sig_transdc_His_kin-like_C"/>
</dbReference>
<keyword evidence="12" id="KW-0902">Two-component regulatory system</keyword>
<sequence>MGLRPRLIIAFLSIIILPVVTIFGALSFFSYQLEQIEEEQNNEIESVLKEINKTVLESYDVITDTTQFYKEIKPVIQPYNLEVIVSSQEESVLFQSTDIVQNNSNSMFTMRHSQVQTLDGEILNIEIKSNSLDLSSELSYNKIITVIVISFSSGLVVLILLIVGWTLYISKTILNPLKQIYIATEEMREGNLNYNIGYNKRDEIGRFIKGFNTMRDHLKQSIAKQQLYEKNRKELIATISHDLRTPLQSIKGYVEGINDGIVQNEEMKKRYLHVILSKTNQLNRLIDDLFEFSKIDLDQLVMEKQLVSSDECFTNILQDAEVDLKQKQVQLVVKRPIPDVVINIDPKRMEQVFTNLLDNAIRYGASEIEITFAVNVHKMTLEIYIIDNGDGIAEEDTERIFEHFYRGEKSRSRDHGGTGLGLAIVKSIIKAHEGEVWAESKIGQGSKFVIVIPVKLEVTYIYTGSKPD</sequence>
<dbReference type="InterPro" id="IPR050398">
    <property type="entry name" value="HssS/ArlS-like"/>
</dbReference>
<dbReference type="Pfam" id="PF00672">
    <property type="entry name" value="HAMP"/>
    <property type="match status" value="1"/>
</dbReference>
<dbReference type="FunFam" id="1.10.287.130:FF:000001">
    <property type="entry name" value="Two-component sensor histidine kinase"/>
    <property type="match status" value="1"/>
</dbReference>
<dbReference type="RefSeq" id="WP_066415120.1">
    <property type="nucleotide sequence ID" value="NZ_CP018866.1"/>
</dbReference>
<feature type="domain" description="Histidine kinase" evidence="15">
    <location>
        <begin position="238"/>
        <end position="456"/>
    </location>
</feature>
<dbReference type="GO" id="GO:0000155">
    <property type="term" value="F:phosphorelay sensor kinase activity"/>
    <property type="evidence" value="ECO:0007669"/>
    <property type="project" value="InterPro"/>
</dbReference>
<name>A0A223KW58_9BACI</name>
<gene>
    <name evidence="17" type="ORF">BC6307_21005</name>
</gene>
<dbReference type="SMART" id="SM00387">
    <property type="entry name" value="HATPase_c"/>
    <property type="match status" value="1"/>
</dbReference>
<dbReference type="Gene3D" id="3.30.565.10">
    <property type="entry name" value="Histidine kinase-like ATPase, C-terminal domain"/>
    <property type="match status" value="1"/>
</dbReference>
<evidence type="ECO:0000313" key="18">
    <source>
        <dbReference type="Proteomes" id="UP000215224"/>
    </source>
</evidence>
<evidence type="ECO:0000256" key="2">
    <source>
        <dbReference type="ARBA" id="ARBA00004651"/>
    </source>
</evidence>
<organism evidence="17 18">
    <name type="scientific">Sutcliffiella cohnii</name>
    <dbReference type="NCBI Taxonomy" id="33932"/>
    <lineage>
        <taxon>Bacteria</taxon>
        <taxon>Bacillati</taxon>
        <taxon>Bacillota</taxon>
        <taxon>Bacilli</taxon>
        <taxon>Bacillales</taxon>
        <taxon>Bacillaceae</taxon>
        <taxon>Sutcliffiella</taxon>
    </lineage>
</organism>
<dbReference type="InterPro" id="IPR003594">
    <property type="entry name" value="HATPase_dom"/>
</dbReference>
<dbReference type="SUPFAM" id="SSF158472">
    <property type="entry name" value="HAMP domain-like"/>
    <property type="match status" value="1"/>
</dbReference>
<dbReference type="Proteomes" id="UP000215224">
    <property type="component" value="Chromosome"/>
</dbReference>
<feature type="transmembrane region" description="Helical" evidence="14">
    <location>
        <begin position="143"/>
        <end position="168"/>
    </location>
</feature>
<evidence type="ECO:0000256" key="12">
    <source>
        <dbReference type="ARBA" id="ARBA00023012"/>
    </source>
</evidence>
<dbReference type="SUPFAM" id="SSF47384">
    <property type="entry name" value="Homodimeric domain of signal transducing histidine kinase"/>
    <property type="match status" value="1"/>
</dbReference>
<keyword evidence="13 14" id="KW-0472">Membrane</keyword>
<reference evidence="17 18" key="1">
    <citation type="submission" date="2016-12" db="EMBL/GenBank/DDBJ databases">
        <title>The whole genome sequencing and assembly of Bacillus cohnii DSM 6307T strain.</title>
        <authorList>
            <person name="Lee Y.-J."/>
            <person name="Yi H."/>
            <person name="Bahn Y.-S."/>
            <person name="Kim J.F."/>
            <person name="Lee D.-W."/>
        </authorList>
    </citation>
    <scope>NUCLEOTIDE SEQUENCE [LARGE SCALE GENOMIC DNA]</scope>
    <source>
        <strain evidence="17 18">DSM 6307</strain>
    </source>
</reference>
<keyword evidence="6" id="KW-0808">Transferase</keyword>
<dbReference type="PRINTS" id="PR00344">
    <property type="entry name" value="BCTRLSENSOR"/>
</dbReference>
<dbReference type="EC" id="2.7.13.3" evidence="3"/>
<evidence type="ECO:0000256" key="3">
    <source>
        <dbReference type="ARBA" id="ARBA00012438"/>
    </source>
</evidence>
<keyword evidence="5" id="KW-0597">Phosphoprotein</keyword>
<dbReference type="InterPro" id="IPR036890">
    <property type="entry name" value="HATPase_C_sf"/>
</dbReference>
<evidence type="ECO:0000256" key="9">
    <source>
        <dbReference type="ARBA" id="ARBA00022777"/>
    </source>
</evidence>
<dbReference type="Pfam" id="PF00512">
    <property type="entry name" value="HisKA"/>
    <property type="match status" value="1"/>
</dbReference>
<evidence type="ECO:0000256" key="6">
    <source>
        <dbReference type="ARBA" id="ARBA00022679"/>
    </source>
</evidence>
<evidence type="ECO:0000256" key="14">
    <source>
        <dbReference type="SAM" id="Phobius"/>
    </source>
</evidence>
<feature type="domain" description="HAMP" evidence="16">
    <location>
        <begin position="171"/>
        <end position="223"/>
    </location>
</feature>
<evidence type="ECO:0000256" key="13">
    <source>
        <dbReference type="ARBA" id="ARBA00023136"/>
    </source>
</evidence>
<evidence type="ECO:0000313" key="17">
    <source>
        <dbReference type="EMBL" id="AST93568.1"/>
    </source>
</evidence>
<dbReference type="PROSITE" id="PS50109">
    <property type="entry name" value="HIS_KIN"/>
    <property type="match status" value="1"/>
</dbReference>
<evidence type="ECO:0000256" key="1">
    <source>
        <dbReference type="ARBA" id="ARBA00000085"/>
    </source>
</evidence>
<dbReference type="GO" id="GO:0005524">
    <property type="term" value="F:ATP binding"/>
    <property type="evidence" value="ECO:0007669"/>
    <property type="project" value="UniProtKB-KW"/>
</dbReference>
<evidence type="ECO:0000256" key="8">
    <source>
        <dbReference type="ARBA" id="ARBA00022741"/>
    </source>
</evidence>
<keyword evidence="18" id="KW-1185">Reference proteome</keyword>
<evidence type="ECO:0000259" key="15">
    <source>
        <dbReference type="PROSITE" id="PS50109"/>
    </source>
</evidence>
<dbReference type="SMART" id="SM00304">
    <property type="entry name" value="HAMP"/>
    <property type="match status" value="1"/>
</dbReference>
<dbReference type="EMBL" id="CP018866">
    <property type="protein sequence ID" value="AST93568.1"/>
    <property type="molecule type" value="Genomic_DNA"/>
</dbReference>
<dbReference type="InterPro" id="IPR003661">
    <property type="entry name" value="HisK_dim/P_dom"/>
</dbReference>
<evidence type="ECO:0000256" key="4">
    <source>
        <dbReference type="ARBA" id="ARBA00022475"/>
    </source>
</evidence>